<reference evidence="3 4" key="1">
    <citation type="journal article" date="2018" name="Elife">
        <title>Firefly genomes illuminate parallel origins of bioluminescence in beetles.</title>
        <authorList>
            <person name="Fallon T.R."/>
            <person name="Lower S.E."/>
            <person name="Chang C.H."/>
            <person name="Bessho-Uehara M."/>
            <person name="Martin G.J."/>
            <person name="Bewick A.J."/>
            <person name="Behringer M."/>
            <person name="Debat H.J."/>
            <person name="Wong I."/>
            <person name="Day J.C."/>
            <person name="Suvorov A."/>
            <person name="Silva C.J."/>
            <person name="Stanger-Hall K.F."/>
            <person name="Hall D.W."/>
            <person name="Schmitz R.J."/>
            <person name="Nelson D.R."/>
            <person name="Lewis S.M."/>
            <person name="Shigenobu S."/>
            <person name="Bybee S.M."/>
            <person name="Larracuente A.M."/>
            <person name="Oba Y."/>
            <person name="Weng J.K."/>
        </authorList>
    </citation>
    <scope>NUCLEOTIDE SEQUENCE [LARGE SCALE GENOMIC DNA]</scope>
    <source>
        <strain evidence="3">1611_PpyrPB1</strain>
        <tissue evidence="3">Whole body</tissue>
    </source>
</reference>
<proteinExistence type="predicted"/>
<comment type="caution">
    <text evidence="3">The sequence shown here is derived from an EMBL/GenBank/DDBJ whole genome shotgun (WGS) entry which is preliminary data.</text>
</comment>
<name>A0A5N4AKV3_PHOPY</name>
<sequence length="444" mass="52741">MSSFAAEINKLKNIQHHLEKYETCLVENLSKCKEHKEFCDFYTKTLKSRAQHEQQVQNEVLQIIVPLRRTKKSLRKENIQNLDVNAIRKDMTEIEENIKNVKDLSLTAVNQLKKEEERYNEELESFKDKLERWENRPTYSASKPQFKRPAVNTQANICKEAQDFMDFVAATGGHENGWSADDHALFLKVKNKTKDPRRVAEIIHMLLPDISEEAVVAHEKWYETYLDLKEKQKEAIKHWRTNKMSNKQISSAIERAAPDQCTLRKSFSASGEKGEVEQKLVAWKKEKILKTEYEKEQKRQELAKQKELEELKKQKQEELRLQVHNWRLSKNKAERDELYKKQEEEVKEQKERALKANKLIKQFQCQDEIFIQNKLQMMQPQKKVSPVIKKRESYPRDPLRLLKPTQQWIMRTHAEKKDSGSFTNHANLQEIQKLGLPEWRKCIY</sequence>
<keyword evidence="4" id="KW-1185">Reference proteome</keyword>
<protein>
    <recommendedName>
        <fullName evidence="5">Coiled-coil domain-containing protein 112</fullName>
    </recommendedName>
</protein>
<feature type="coiled-coil region" evidence="2">
    <location>
        <begin position="290"/>
        <end position="366"/>
    </location>
</feature>
<dbReference type="EMBL" id="VVIM01000006">
    <property type="protein sequence ID" value="KAB0797949.1"/>
    <property type="molecule type" value="Genomic_DNA"/>
</dbReference>
<organism evidence="3 4">
    <name type="scientific">Photinus pyralis</name>
    <name type="common">Common eastern firefly</name>
    <name type="synonym">Lampyris pyralis</name>
    <dbReference type="NCBI Taxonomy" id="7054"/>
    <lineage>
        <taxon>Eukaryota</taxon>
        <taxon>Metazoa</taxon>
        <taxon>Ecdysozoa</taxon>
        <taxon>Arthropoda</taxon>
        <taxon>Hexapoda</taxon>
        <taxon>Insecta</taxon>
        <taxon>Pterygota</taxon>
        <taxon>Neoptera</taxon>
        <taxon>Endopterygota</taxon>
        <taxon>Coleoptera</taxon>
        <taxon>Polyphaga</taxon>
        <taxon>Elateriformia</taxon>
        <taxon>Elateroidea</taxon>
        <taxon>Lampyridae</taxon>
        <taxon>Lampyrinae</taxon>
        <taxon>Photinus</taxon>
    </lineage>
</organism>
<dbReference type="PANTHER" id="PTHR21549:SF0">
    <property type="entry name" value="COILED-COIL DOMAIN-CONTAINING PROTEIN 112"/>
    <property type="match status" value="1"/>
</dbReference>
<feature type="coiled-coil region" evidence="2">
    <location>
        <begin position="84"/>
        <end position="136"/>
    </location>
</feature>
<accession>A0A5N4AKV3</accession>
<dbReference type="AlphaFoldDB" id="A0A5N4AKV3"/>
<keyword evidence="1 2" id="KW-0175">Coiled coil</keyword>
<evidence type="ECO:0000256" key="2">
    <source>
        <dbReference type="SAM" id="Coils"/>
    </source>
</evidence>
<evidence type="ECO:0000256" key="1">
    <source>
        <dbReference type="ARBA" id="ARBA00023054"/>
    </source>
</evidence>
<evidence type="ECO:0000313" key="3">
    <source>
        <dbReference type="EMBL" id="KAB0797949.1"/>
    </source>
</evidence>
<dbReference type="PANTHER" id="PTHR21549">
    <property type="entry name" value="MUTATED IN BLADDER CANCER 1"/>
    <property type="match status" value="1"/>
</dbReference>
<dbReference type="Proteomes" id="UP000327044">
    <property type="component" value="Unassembled WGS sequence"/>
</dbReference>
<dbReference type="InParanoid" id="A0A5N4AKV3"/>
<dbReference type="InterPro" id="IPR039902">
    <property type="entry name" value="CCDC148/CCDC112"/>
</dbReference>
<evidence type="ECO:0000313" key="4">
    <source>
        <dbReference type="Proteomes" id="UP000327044"/>
    </source>
</evidence>
<gene>
    <name evidence="3" type="ORF">PPYR_08942</name>
</gene>
<evidence type="ECO:0008006" key="5">
    <source>
        <dbReference type="Google" id="ProtNLM"/>
    </source>
</evidence>